<keyword evidence="2" id="KW-1185">Reference proteome</keyword>
<dbReference type="Pfam" id="PF11453">
    <property type="entry name" value="DUF2950"/>
    <property type="match status" value="1"/>
</dbReference>
<proteinExistence type="predicted"/>
<name>A0ABS8KU61_9HYPH</name>
<accession>A0ABS8KU61</accession>
<dbReference type="PROSITE" id="PS51318">
    <property type="entry name" value="TAT"/>
    <property type="match status" value="1"/>
</dbReference>
<dbReference type="RefSeq" id="WP_230550820.1">
    <property type="nucleotide sequence ID" value="NZ_JAJISD010000004.1"/>
</dbReference>
<dbReference type="InterPro" id="IPR006311">
    <property type="entry name" value="TAT_signal"/>
</dbReference>
<comment type="caution">
    <text evidence="1">The sequence shown here is derived from an EMBL/GenBank/DDBJ whole genome shotgun (WGS) entry which is preliminary data.</text>
</comment>
<protein>
    <submittedName>
        <fullName evidence="1">DUF2950 domain-containing protein</fullName>
    </submittedName>
</protein>
<sequence length="317" mass="33918">MSGTMFRRGLLALVAFVGLAGGLAGGMAGGAIAQQAAQSTAKPQGFPTAEAAANAFTEAVRKMDTKSLGELLGPEWREFVPATSEQLQARRAAYLAAWDAAHEVKISGDKATVVAGKAGWTLPIPIVKDGTEWRFDAVAGWREMRLRQIGHDETAVIQTMLAIVDAQRDYAAMDPMKTGSPVYARRLLSSPGSKNGLYWETKPGEPQSPLGPAVARAQVDGNSPDGHYGYYFRLLYAQGPAAPGGARDYIVNGRMIGGFAAIAWPVRYGVTGVMTFIVDYKGEVYQQDLGPETAQRAGMMTTFNPDKGWVKADMTPP</sequence>
<evidence type="ECO:0000313" key="2">
    <source>
        <dbReference type="Proteomes" id="UP001198862"/>
    </source>
</evidence>
<reference evidence="1 2" key="1">
    <citation type="submission" date="2021-11" db="EMBL/GenBank/DDBJ databases">
        <authorList>
            <person name="Lee D.-H."/>
            <person name="Kim S.-B."/>
        </authorList>
    </citation>
    <scope>NUCLEOTIDE SEQUENCE [LARGE SCALE GENOMIC DNA]</scope>
    <source>
        <strain evidence="1 2">KCTC 52223</strain>
    </source>
</reference>
<dbReference type="Proteomes" id="UP001198862">
    <property type="component" value="Unassembled WGS sequence"/>
</dbReference>
<dbReference type="InterPro" id="IPR021556">
    <property type="entry name" value="DUF2950"/>
</dbReference>
<evidence type="ECO:0000313" key="1">
    <source>
        <dbReference type="EMBL" id="MCC8429624.1"/>
    </source>
</evidence>
<organism evidence="1 2">
    <name type="scientific">Reyranella aquatilis</name>
    <dbReference type="NCBI Taxonomy" id="2035356"/>
    <lineage>
        <taxon>Bacteria</taxon>
        <taxon>Pseudomonadati</taxon>
        <taxon>Pseudomonadota</taxon>
        <taxon>Alphaproteobacteria</taxon>
        <taxon>Hyphomicrobiales</taxon>
        <taxon>Reyranellaceae</taxon>
        <taxon>Reyranella</taxon>
    </lineage>
</organism>
<dbReference type="EMBL" id="JAJISD010000004">
    <property type="protein sequence ID" value="MCC8429624.1"/>
    <property type="molecule type" value="Genomic_DNA"/>
</dbReference>
<gene>
    <name evidence="1" type="ORF">LJ725_11655</name>
</gene>